<sequence length="142" mass="16344">MDVYVRGFAIMSLLARRFADRSFKASRLSESAAAWLLTNKRQNTVEWWYFGPVILAVVMFLLMGTIFERKIEAIYRRILERRQAQHLAQQTENQEIPLCGDRTTSLHTVKTPSQRTLGSYRAGSTTTEINPQPIELKPQCIP</sequence>
<dbReference type="GeneID" id="111350492"/>
<organism evidence="2 3">
    <name type="scientific">Spodoptera litura</name>
    <name type="common">Asian cotton leafworm</name>
    <dbReference type="NCBI Taxonomy" id="69820"/>
    <lineage>
        <taxon>Eukaryota</taxon>
        <taxon>Metazoa</taxon>
        <taxon>Ecdysozoa</taxon>
        <taxon>Arthropoda</taxon>
        <taxon>Hexapoda</taxon>
        <taxon>Insecta</taxon>
        <taxon>Pterygota</taxon>
        <taxon>Neoptera</taxon>
        <taxon>Endopterygota</taxon>
        <taxon>Lepidoptera</taxon>
        <taxon>Glossata</taxon>
        <taxon>Ditrysia</taxon>
        <taxon>Noctuoidea</taxon>
        <taxon>Noctuidae</taxon>
        <taxon>Amphipyrinae</taxon>
        <taxon>Spodoptera</taxon>
    </lineage>
</organism>
<evidence type="ECO:0000313" key="3">
    <source>
        <dbReference type="RefSeq" id="XP_022817872.1"/>
    </source>
</evidence>
<proteinExistence type="predicted"/>
<dbReference type="AlphaFoldDB" id="A0A9J7DVX7"/>
<name>A0A9J7DVX7_SPOLT</name>
<dbReference type="RefSeq" id="XP_022817872.1">
    <property type="nucleotide sequence ID" value="XM_022962104.1"/>
</dbReference>
<reference evidence="3" key="1">
    <citation type="submission" date="2025-08" db="UniProtKB">
        <authorList>
            <consortium name="RefSeq"/>
        </authorList>
    </citation>
    <scope>IDENTIFICATION</scope>
    <source>
        <strain evidence="3">Ishihara</strain>
        <tissue evidence="3">Whole body</tissue>
    </source>
</reference>
<evidence type="ECO:0000256" key="1">
    <source>
        <dbReference type="SAM" id="Phobius"/>
    </source>
</evidence>
<keyword evidence="1" id="KW-0472">Membrane</keyword>
<protein>
    <submittedName>
        <fullName evidence="3">Uncharacterized protein LOC111350492 isoform X1</fullName>
    </submittedName>
</protein>
<dbReference type="KEGG" id="sliu:111350492"/>
<gene>
    <name evidence="3" type="primary">LOC111350492</name>
</gene>
<dbReference type="Proteomes" id="UP000301870">
    <property type="component" value="Chromosome 11"/>
</dbReference>
<keyword evidence="1" id="KW-0812">Transmembrane</keyword>
<keyword evidence="1" id="KW-1133">Transmembrane helix</keyword>
<accession>A0A9J7DVX7</accession>
<evidence type="ECO:0000313" key="2">
    <source>
        <dbReference type="Proteomes" id="UP000301870"/>
    </source>
</evidence>
<feature type="transmembrane region" description="Helical" evidence="1">
    <location>
        <begin position="47"/>
        <end position="67"/>
    </location>
</feature>
<keyword evidence="2" id="KW-1185">Reference proteome</keyword>
<dbReference type="OrthoDB" id="7455683at2759"/>